<organism evidence="10 11">
    <name type="scientific">Allomyces macrogynus (strain ATCC 38327)</name>
    <name type="common">Allomyces javanicus var. macrogynus</name>
    <dbReference type="NCBI Taxonomy" id="578462"/>
    <lineage>
        <taxon>Eukaryota</taxon>
        <taxon>Fungi</taxon>
        <taxon>Fungi incertae sedis</taxon>
        <taxon>Blastocladiomycota</taxon>
        <taxon>Blastocladiomycetes</taxon>
        <taxon>Blastocladiales</taxon>
        <taxon>Blastocladiaceae</taxon>
        <taxon>Allomyces</taxon>
    </lineage>
</organism>
<feature type="compositionally biased region" description="Basic residues" evidence="9">
    <location>
        <begin position="298"/>
        <end position="310"/>
    </location>
</feature>
<proteinExistence type="inferred from homology"/>
<dbReference type="STRING" id="578462.A0A0L0RZS5"/>
<comment type="subcellular location">
    <subcellularLocation>
        <location evidence="1 8">Nucleus</location>
    </subcellularLocation>
</comment>
<dbReference type="InterPro" id="IPR007018">
    <property type="entry name" value="Mediator_Med6"/>
</dbReference>
<dbReference type="EMBL" id="GG745329">
    <property type="protein sequence ID" value="KNE55838.1"/>
    <property type="molecule type" value="Genomic_DNA"/>
</dbReference>
<evidence type="ECO:0000256" key="6">
    <source>
        <dbReference type="ARBA" id="ARBA00023242"/>
    </source>
</evidence>
<protein>
    <recommendedName>
        <fullName evidence="3 8">Mediator of RNA polymerase II transcription subunit 6</fullName>
    </recommendedName>
    <alternativeName>
        <fullName evidence="7 8">Mediator complex subunit 6</fullName>
    </alternativeName>
</protein>
<dbReference type="Proteomes" id="UP000054350">
    <property type="component" value="Unassembled WGS sequence"/>
</dbReference>
<dbReference type="GO" id="GO:0016592">
    <property type="term" value="C:mediator complex"/>
    <property type="evidence" value="ECO:0007669"/>
    <property type="project" value="InterPro"/>
</dbReference>
<keyword evidence="11" id="KW-1185">Reference proteome</keyword>
<evidence type="ECO:0000256" key="2">
    <source>
        <dbReference type="ARBA" id="ARBA00007526"/>
    </source>
</evidence>
<evidence type="ECO:0000256" key="7">
    <source>
        <dbReference type="ARBA" id="ARBA00031259"/>
    </source>
</evidence>
<feature type="region of interest" description="Disordered" evidence="9">
    <location>
        <begin position="240"/>
        <end position="310"/>
    </location>
</feature>
<dbReference type="eggNOG" id="KOG3169">
    <property type="taxonomic scope" value="Eukaryota"/>
</dbReference>
<name>A0A0L0RZS5_ALLM3</name>
<feature type="compositionally biased region" description="Low complexity" evidence="9">
    <location>
        <begin position="189"/>
        <end position="199"/>
    </location>
</feature>
<dbReference type="GO" id="GO:0006357">
    <property type="term" value="P:regulation of transcription by RNA polymerase II"/>
    <property type="evidence" value="ECO:0007669"/>
    <property type="project" value="InterPro"/>
</dbReference>
<dbReference type="Pfam" id="PF04934">
    <property type="entry name" value="Med6"/>
    <property type="match status" value="1"/>
</dbReference>
<comment type="function">
    <text evidence="8">Component of the Mediator complex, a coactivator involved in the regulated transcription of nearly all RNA polymerase II-dependent genes. Mediator functions as a bridge to convey information from gene-specific regulatory proteins to the basal RNA polymerase II transcription machinery. Mediator is recruited to promoters by direct interactions with regulatory proteins and serves as a scaffold for the assembly of a functional preinitiation complex with RNA polymerase II and the general transcription factors.</text>
</comment>
<dbReference type="VEuPathDB" id="FungiDB:AMAG_01706"/>
<keyword evidence="6 8" id="KW-0539">Nucleus</keyword>
<comment type="subunit">
    <text evidence="8">Component of the Mediator complex.</text>
</comment>
<sequence>MADKNAPEQEDRTDLVFRAPQFLEFHGGGIPTPQHALEYISLAPDVYDQACLNETIKMQTQYSAIASESLDTSKMTGPEYCIWYHDVLGQNFHILKHYKHSPTQYTPLAGYYILQGDLYQAPDLYSLLTLRLRNFLGAMNDAFSAFSNHVHFHPAQGYMWETATATAGPDAGAGDGTSTKGPASKGPGTTAKSATSRATKQSKKVQPNPEQQEHLMNAQFMERVDMLIYQSAQRQHVSLVEKPATPPPEKTTASEAVAGGPRDTPDISLAGSVLGKKRRPKRDRDSDAGSVGGDSTVSRKRKKVKKEKRV</sequence>
<keyword evidence="4 8" id="KW-0805">Transcription regulation</keyword>
<keyword evidence="8" id="KW-0010">Activator</keyword>
<dbReference type="OrthoDB" id="344220at2759"/>
<evidence type="ECO:0000256" key="8">
    <source>
        <dbReference type="RuleBase" id="RU364143"/>
    </source>
</evidence>
<reference evidence="11" key="2">
    <citation type="submission" date="2009-11" db="EMBL/GenBank/DDBJ databases">
        <title>The Genome Sequence of Allomyces macrogynus strain ATCC 38327.</title>
        <authorList>
            <consortium name="The Broad Institute Genome Sequencing Platform"/>
            <person name="Russ C."/>
            <person name="Cuomo C."/>
            <person name="Shea T."/>
            <person name="Young S.K."/>
            <person name="Zeng Q."/>
            <person name="Koehrsen M."/>
            <person name="Haas B."/>
            <person name="Borodovsky M."/>
            <person name="Guigo R."/>
            <person name="Alvarado L."/>
            <person name="Berlin A."/>
            <person name="Borenstein D."/>
            <person name="Chen Z."/>
            <person name="Engels R."/>
            <person name="Freedman E."/>
            <person name="Gellesch M."/>
            <person name="Goldberg J."/>
            <person name="Griggs A."/>
            <person name="Gujja S."/>
            <person name="Heiman D."/>
            <person name="Hepburn T."/>
            <person name="Howarth C."/>
            <person name="Jen D."/>
            <person name="Larson L."/>
            <person name="Lewis B."/>
            <person name="Mehta T."/>
            <person name="Park D."/>
            <person name="Pearson M."/>
            <person name="Roberts A."/>
            <person name="Saif S."/>
            <person name="Shenoy N."/>
            <person name="Sisk P."/>
            <person name="Stolte C."/>
            <person name="Sykes S."/>
            <person name="Walk T."/>
            <person name="White J."/>
            <person name="Yandava C."/>
            <person name="Burger G."/>
            <person name="Gray M.W."/>
            <person name="Holland P.W.H."/>
            <person name="King N."/>
            <person name="Lang F.B.F."/>
            <person name="Roger A.J."/>
            <person name="Ruiz-Trillo I."/>
            <person name="Lander E."/>
            <person name="Nusbaum C."/>
        </authorList>
    </citation>
    <scope>NUCLEOTIDE SEQUENCE [LARGE SCALE GENOMIC DNA]</scope>
    <source>
        <strain evidence="11">ATCC 38327</strain>
    </source>
</reference>
<dbReference type="InterPro" id="IPR038566">
    <property type="entry name" value="Mediator_Med6_sf"/>
</dbReference>
<evidence type="ECO:0000256" key="9">
    <source>
        <dbReference type="SAM" id="MobiDB-lite"/>
    </source>
</evidence>
<dbReference type="Gene3D" id="3.10.450.580">
    <property type="entry name" value="Mediator complex, subunit Med6"/>
    <property type="match status" value="1"/>
</dbReference>
<accession>A0A0L0RZS5</accession>
<evidence type="ECO:0000256" key="4">
    <source>
        <dbReference type="ARBA" id="ARBA00023015"/>
    </source>
</evidence>
<evidence type="ECO:0000313" key="11">
    <source>
        <dbReference type="Proteomes" id="UP000054350"/>
    </source>
</evidence>
<dbReference type="AlphaFoldDB" id="A0A0L0RZS5"/>
<dbReference type="PANTHER" id="PTHR13104">
    <property type="entry name" value="MED-6-RELATED"/>
    <property type="match status" value="1"/>
</dbReference>
<evidence type="ECO:0000313" key="10">
    <source>
        <dbReference type="EMBL" id="KNE55838.1"/>
    </source>
</evidence>
<gene>
    <name evidence="8" type="primary">MED6</name>
    <name evidence="10" type="ORF">AMAG_01706</name>
</gene>
<dbReference type="GO" id="GO:0003712">
    <property type="term" value="F:transcription coregulator activity"/>
    <property type="evidence" value="ECO:0007669"/>
    <property type="project" value="InterPro"/>
</dbReference>
<evidence type="ECO:0000256" key="5">
    <source>
        <dbReference type="ARBA" id="ARBA00023163"/>
    </source>
</evidence>
<comment type="similarity">
    <text evidence="2 8">Belongs to the Mediator complex subunit 6 family.</text>
</comment>
<evidence type="ECO:0000256" key="1">
    <source>
        <dbReference type="ARBA" id="ARBA00004123"/>
    </source>
</evidence>
<feature type="region of interest" description="Disordered" evidence="9">
    <location>
        <begin position="169"/>
        <end position="212"/>
    </location>
</feature>
<dbReference type="OMA" id="KRQQNNM"/>
<evidence type="ECO:0000256" key="3">
    <source>
        <dbReference type="ARBA" id="ARBA00020634"/>
    </source>
</evidence>
<reference evidence="10 11" key="1">
    <citation type="submission" date="2009-11" db="EMBL/GenBank/DDBJ databases">
        <title>Annotation of Allomyces macrogynus ATCC 38327.</title>
        <authorList>
            <consortium name="The Broad Institute Genome Sequencing Platform"/>
            <person name="Russ C."/>
            <person name="Cuomo C."/>
            <person name="Burger G."/>
            <person name="Gray M.W."/>
            <person name="Holland P.W.H."/>
            <person name="King N."/>
            <person name="Lang F.B.F."/>
            <person name="Roger A.J."/>
            <person name="Ruiz-Trillo I."/>
            <person name="Young S.K."/>
            <person name="Zeng Q."/>
            <person name="Gargeya S."/>
            <person name="Fitzgerald M."/>
            <person name="Haas B."/>
            <person name="Abouelleil A."/>
            <person name="Alvarado L."/>
            <person name="Arachchi H.M."/>
            <person name="Berlin A."/>
            <person name="Chapman S.B."/>
            <person name="Gearin G."/>
            <person name="Goldberg J."/>
            <person name="Griggs A."/>
            <person name="Gujja S."/>
            <person name="Hansen M."/>
            <person name="Heiman D."/>
            <person name="Howarth C."/>
            <person name="Larimer J."/>
            <person name="Lui A."/>
            <person name="MacDonald P.J.P."/>
            <person name="McCowen C."/>
            <person name="Montmayeur A."/>
            <person name="Murphy C."/>
            <person name="Neiman D."/>
            <person name="Pearson M."/>
            <person name="Priest M."/>
            <person name="Roberts A."/>
            <person name="Saif S."/>
            <person name="Shea T."/>
            <person name="Sisk P."/>
            <person name="Stolte C."/>
            <person name="Sykes S."/>
            <person name="Wortman J."/>
            <person name="Nusbaum C."/>
            <person name="Birren B."/>
        </authorList>
    </citation>
    <scope>NUCLEOTIDE SEQUENCE [LARGE SCALE GENOMIC DNA]</scope>
    <source>
        <strain evidence="10 11">ATCC 38327</strain>
    </source>
</reference>
<keyword evidence="5 8" id="KW-0804">Transcription</keyword>